<dbReference type="RefSeq" id="WP_379987080.1">
    <property type="nucleotide sequence ID" value="NZ_JADIKD010000008.1"/>
</dbReference>
<feature type="chain" id="PRO_5046795500" description="Septum formation-related domain-containing protein" evidence="2">
    <location>
        <begin position="24"/>
        <end position="238"/>
    </location>
</feature>
<protein>
    <recommendedName>
        <fullName evidence="5">Septum formation-related domain-containing protein</fullName>
    </recommendedName>
</protein>
<dbReference type="Proteomes" id="UP001620408">
    <property type="component" value="Unassembled WGS sequence"/>
</dbReference>
<organism evidence="3 4">
    <name type="scientific">Dyella koreensis</name>
    <dbReference type="NCBI Taxonomy" id="311235"/>
    <lineage>
        <taxon>Bacteria</taxon>
        <taxon>Pseudomonadati</taxon>
        <taxon>Pseudomonadota</taxon>
        <taxon>Gammaproteobacteria</taxon>
        <taxon>Lysobacterales</taxon>
        <taxon>Rhodanobacteraceae</taxon>
        <taxon>Dyella</taxon>
    </lineage>
</organism>
<name>A0ABW8K1W8_9GAMM</name>
<evidence type="ECO:0008006" key="5">
    <source>
        <dbReference type="Google" id="ProtNLM"/>
    </source>
</evidence>
<feature type="signal peptide" evidence="2">
    <location>
        <begin position="1"/>
        <end position="23"/>
    </location>
</feature>
<comment type="caution">
    <text evidence="3">The sequence shown here is derived from an EMBL/GenBank/DDBJ whole genome shotgun (WGS) entry which is preliminary data.</text>
</comment>
<sequence>MACINYFLRLLPCLLLAACNGSASDSRTPVISGEASAARAASAIPASNPLNATAPTTAPANASPSKQGALSQDAAMEGPLPAPVATLPGVTCTQKRKDWTPECSAGEYRIVVNMEGCSGDGLYGQILTGDKPSASLGTGFPPFPNDSVAKLHDMQFVCIAATARKQVGEPLWYYVMAIPAESVAACKHSKLCGDPGTPKVEWVKASPQGACRLEHGQYADCAAGWVSASDFAEFSMGL</sequence>
<feature type="compositionally biased region" description="Low complexity" evidence="1">
    <location>
        <begin position="48"/>
        <end position="65"/>
    </location>
</feature>
<evidence type="ECO:0000256" key="1">
    <source>
        <dbReference type="SAM" id="MobiDB-lite"/>
    </source>
</evidence>
<dbReference type="EMBL" id="JADIKD010000008">
    <property type="protein sequence ID" value="MFK2916891.1"/>
    <property type="molecule type" value="Genomic_DNA"/>
</dbReference>
<evidence type="ECO:0000256" key="2">
    <source>
        <dbReference type="SAM" id="SignalP"/>
    </source>
</evidence>
<evidence type="ECO:0000313" key="4">
    <source>
        <dbReference type="Proteomes" id="UP001620408"/>
    </source>
</evidence>
<keyword evidence="2" id="KW-0732">Signal</keyword>
<proteinExistence type="predicted"/>
<gene>
    <name evidence="3" type="ORF">ISS97_06425</name>
</gene>
<accession>A0ABW8K1W8</accession>
<evidence type="ECO:0000313" key="3">
    <source>
        <dbReference type="EMBL" id="MFK2916891.1"/>
    </source>
</evidence>
<keyword evidence="4" id="KW-1185">Reference proteome</keyword>
<feature type="region of interest" description="Disordered" evidence="1">
    <location>
        <begin position="48"/>
        <end position="74"/>
    </location>
</feature>
<reference evidence="3 4" key="1">
    <citation type="submission" date="2020-10" db="EMBL/GenBank/DDBJ databases">
        <title>Phylogeny of dyella-like bacteria.</title>
        <authorList>
            <person name="Fu J."/>
        </authorList>
    </citation>
    <scope>NUCLEOTIDE SEQUENCE [LARGE SCALE GENOMIC DNA]</scope>
    <source>
        <strain evidence="3 4">BB4</strain>
    </source>
</reference>